<dbReference type="RefSeq" id="WP_187657898.1">
    <property type="nucleotide sequence ID" value="NZ_JACSOD020000463.1"/>
</dbReference>
<reference evidence="2 3" key="1">
    <citation type="submission" date="2021-02" db="EMBL/GenBank/DDBJ databases">
        <authorList>
            <person name="Jung H.S."/>
            <person name="Chun B.H."/>
            <person name="Jeon C.O."/>
        </authorList>
    </citation>
    <scope>NUCLEOTIDE SEQUENCE [LARGE SCALE GENOMIC DNA]</scope>
    <source>
        <strain evidence="2 3">LMG 25203</strain>
    </source>
</reference>
<dbReference type="Proteomes" id="UP000759529">
    <property type="component" value="Unassembled WGS sequence"/>
</dbReference>
<sequence length="278" mass="31395">MFKNRKLLIATKHNKQKVIAPIFEKHLGVKCFVTDIFDTDSLGTFSGEVQRKDDALTTLRKKGTLAMEKNQFDLVIASEGSFGAHPSVFFAPANEELMILIDAKNNLEIVVKELSINTNFNAETISNQNQLIEFANRVKFPSHALIMKPSENNFSSIIKGISSWEELKISFEKFQNKYGTAHLETDMRASFNPTRMEVIEKTAKKLLEAVLSNCPNCKTPGFTISKALPGLPCNWCNAPTKSTLSYIYNCKKCNFTKEELYPHKKTTEDPAYCDYCNP</sequence>
<name>A0ABS2CVL0_9FLAO</name>
<evidence type="ECO:0000313" key="3">
    <source>
        <dbReference type="Proteomes" id="UP000759529"/>
    </source>
</evidence>
<feature type="domain" description="DUF6671" evidence="1">
    <location>
        <begin position="63"/>
        <end position="278"/>
    </location>
</feature>
<dbReference type="InterPro" id="IPR046612">
    <property type="entry name" value="DUF6671"/>
</dbReference>
<evidence type="ECO:0000259" key="1">
    <source>
        <dbReference type="Pfam" id="PF20376"/>
    </source>
</evidence>
<dbReference type="Pfam" id="PF20376">
    <property type="entry name" value="DUF6671"/>
    <property type="match status" value="1"/>
</dbReference>
<comment type="caution">
    <text evidence="2">The sequence shown here is derived from an EMBL/GenBank/DDBJ whole genome shotgun (WGS) entry which is preliminary data.</text>
</comment>
<evidence type="ECO:0000313" key="2">
    <source>
        <dbReference type="EMBL" id="MBM6499003.1"/>
    </source>
</evidence>
<gene>
    <name evidence="2" type="ORF">H9X54_006780</name>
</gene>
<dbReference type="EMBL" id="JACSOD020000463">
    <property type="protein sequence ID" value="MBM6499003.1"/>
    <property type="molecule type" value="Genomic_DNA"/>
</dbReference>
<organism evidence="2 3">
    <name type="scientific">Flavobacterium macrobrachii</name>
    <dbReference type="NCBI Taxonomy" id="591204"/>
    <lineage>
        <taxon>Bacteria</taxon>
        <taxon>Pseudomonadati</taxon>
        <taxon>Bacteroidota</taxon>
        <taxon>Flavobacteriia</taxon>
        <taxon>Flavobacteriales</taxon>
        <taxon>Flavobacteriaceae</taxon>
        <taxon>Flavobacterium</taxon>
    </lineage>
</organism>
<proteinExistence type="predicted"/>
<protein>
    <recommendedName>
        <fullName evidence="1">DUF6671 domain-containing protein</fullName>
    </recommendedName>
</protein>
<accession>A0ABS2CVL0</accession>
<keyword evidence="3" id="KW-1185">Reference proteome</keyword>